<feature type="region of interest" description="Disordered" evidence="4">
    <location>
        <begin position="60"/>
        <end position="79"/>
    </location>
</feature>
<proteinExistence type="predicted"/>
<dbReference type="Pfam" id="PF01381">
    <property type="entry name" value="HTH_3"/>
    <property type="match status" value="1"/>
</dbReference>
<reference evidence="6 7" key="1">
    <citation type="submission" date="2019-12" db="EMBL/GenBank/DDBJ databases">
        <title>Genomic-based taxomic classification of the family Erythrobacteraceae.</title>
        <authorList>
            <person name="Xu L."/>
        </authorList>
    </citation>
    <scope>NUCLEOTIDE SEQUENCE [LARGE SCALE GENOMIC DNA]</scope>
    <source>
        <strain evidence="6 7">LMG 29518</strain>
    </source>
</reference>
<sequence>MTVGDRIRERLEALEMSGAELARRVGVKQPTISALISGKTRSSSYLHVIARELKTTPEYLTGESDEADDFDPQSKPRRGKVPKLVNDDIVEIAEIDLRYGLGGTYLDQPVEEQRRAFSRSWIRLFTNAKPEDLFWSKGQGNSMAPTIEDGEVVLIDRGQMSPEMSDLIWVFAYGDVGMIKRLRPKPDGSVKILSDNQNVPPETAVDGEIHIIGRVVAVLKTV</sequence>
<organism evidence="6 7">
    <name type="scientific">Altericroceibacterium endophyticum</name>
    <dbReference type="NCBI Taxonomy" id="1808508"/>
    <lineage>
        <taxon>Bacteria</taxon>
        <taxon>Pseudomonadati</taxon>
        <taxon>Pseudomonadota</taxon>
        <taxon>Alphaproteobacteria</taxon>
        <taxon>Sphingomonadales</taxon>
        <taxon>Erythrobacteraceae</taxon>
        <taxon>Altericroceibacterium</taxon>
    </lineage>
</organism>
<dbReference type="InterPro" id="IPR001387">
    <property type="entry name" value="Cro/C1-type_HTH"/>
</dbReference>
<evidence type="ECO:0000256" key="3">
    <source>
        <dbReference type="ARBA" id="ARBA00023163"/>
    </source>
</evidence>
<name>A0A6I4T476_9SPHN</name>
<evidence type="ECO:0000313" key="6">
    <source>
        <dbReference type="EMBL" id="MXO64873.1"/>
    </source>
</evidence>
<keyword evidence="7" id="KW-1185">Reference proteome</keyword>
<dbReference type="CDD" id="cd06529">
    <property type="entry name" value="S24_LexA-like"/>
    <property type="match status" value="1"/>
</dbReference>
<evidence type="ECO:0000259" key="5">
    <source>
        <dbReference type="PROSITE" id="PS50943"/>
    </source>
</evidence>
<dbReference type="InterPro" id="IPR010982">
    <property type="entry name" value="Lambda_DNA-bd_dom_sf"/>
</dbReference>
<dbReference type="PANTHER" id="PTHR40661:SF3">
    <property type="entry name" value="FELS-1 PROPHAGE TRANSCRIPTIONAL REGULATOR"/>
    <property type="match status" value="1"/>
</dbReference>
<dbReference type="GO" id="GO:0003677">
    <property type="term" value="F:DNA binding"/>
    <property type="evidence" value="ECO:0007669"/>
    <property type="project" value="UniProtKB-KW"/>
</dbReference>
<dbReference type="SMART" id="SM00530">
    <property type="entry name" value="HTH_XRE"/>
    <property type="match status" value="1"/>
</dbReference>
<dbReference type="RefSeq" id="WP_160735254.1">
    <property type="nucleotide sequence ID" value="NZ_WTYT01000001.1"/>
</dbReference>
<dbReference type="EMBL" id="WTYT01000001">
    <property type="protein sequence ID" value="MXO64873.1"/>
    <property type="molecule type" value="Genomic_DNA"/>
</dbReference>
<dbReference type="SUPFAM" id="SSF47413">
    <property type="entry name" value="lambda repressor-like DNA-binding domains"/>
    <property type="match status" value="1"/>
</dbReference>
<dbReference type="SUPFAM" id="SSF51306">
    <property type="entry name" value="LexA/Signal peptidase"/>
    <property type="match status" value="1"/>
</dbReference>
<gene>
    <name evidence="6" type="ORF">GRI91_03790</name>
</gene>
<dbReference type="InterPro" id="IPR039418">
    <property type="entry name" value="LexA-like"/>
</dbReference>
<feature type="domain" description="HTH cro/C1-type" evidence="5">
    <location>
        <begin position="7"/>
        <end position="60"/>
    </location>
</feature>
<dbReference type="CDD" id="cd00093">
    <property type="entry name" value="HTH_XRE"/>
    <property type="match status" value="1"/>
</dbReference>
<accession>A0A6I4T476</accession>
<dbReference type="InterPro" id="IPR036286">
    <property type="entry name" value="LexA/Signal_pep-like_sf"/>
</dbReference>
<evidence type="ECO:0000256" key="2">
    <source>
        <dbReference type="ARBA" id="ARBA00023125"/>
    </source>
</evidence>
<evidence type="ECO:0000256" key="4">
    <source>
        <dbReference type="SAM" id="MobiDB-lite"/>
    </source>
</evidence>
<dbReference type="Pfam" id="PF00717">
    <property type="entry name" value="Peptidase_S24"/>
    <property type="match status" value="1"/>
</dbReference>
<dbReference type="Proteomes" id="UP000438476">
    <property type="component" value="Unassembled WGS sequence"/>
</dbReference>
<protein>
    <submittedName>
        <fullName evidence="6">Helix-turn-helix domain-containing protein</fullName>
    </submittedName>
</protein>
<comment type="caution">
    <text evidence="6">The sequence shown here is derived from an EMBL/GenBank/DDBJ whole genome shotgun (WGS) entry which is preliminary data.</text>
</comment>
<dbReference type="InterPro" id="IPR015927">
    <property type="entry name" value="Peptidase_S24_S26A/B/C"/>
</dbReference>
<dbReference type="AlphaFoldDB" id="A0A6I4T476"/>
<evidence type="ECO:0000256" key="1">
    <source>
        <dbReference type="ARBA" id="ARBA00023015"/>
    </source>
</evidence>
<dbReference type="Gene3D" id="1.10.260.40">
    <property type="entry name" value="lambda repressor-like DNA-binding domains"/>
    <property type="match status" value="1"/>
</dbReference>
<keyword evidence="1" id="KW-0805">Transcription regulation</keyword>
<keyword evidence="3" id="KW-0804">Transcription</keyword>
<dbReference type="Gene3D" id="2.10.109.10">
    <property type="entry name" value="Umud Fragment, subunit A"/>
    <property type="match status" value="1"/>
</dbReference>
<dbReference type="PANTHER" id="PTHR40661">
    <property type="match status" value="1"/>
</dbReference>
<dbReference type="PROSITE" id="PS50943">
    <property type="entry name" value="HTH_CROC1"/>
    <property type="match status" value="1"/>
</dbReference>
<keyword evidence="2" id="KW-0238">DNA-binding</keyword>
<evidence type="ECO:0000313" key="7">
    <source>
        <dbReference type="Proteomes" id="UP000438476"/>
    </source>
</evidence>
<dbReference type="OrthoDB" id="6867563at2"/>